<dbReference type="Proteomes" id="UP000092555">
    <property type="component" value="Unassembled WGS sequence"/>
</dbReference>
<evidence type="ECO:0000313" key="2">
    <source>
        <dbReference type="Proteomes" id="UP000092555"/>
    </source>
</evidence>
<proteinExistence type="predicted"/>
<evidence type="ECO:0000313" key="1">
    <source>
        <dbReference type="EMBL" id="OBA21588.1"/>
    </source>
</evidence>
<dbReference type="AlphaFoldDB" id="A0A1A0HCF2"/>
<keyword evidence="2" id="KW-1185">Reference proteome</keyword>
<dbReference type="RefSeq" id="XP_018712098.1">
    <property type="nucleotide sequence ID" value="XM_018854816.1"/>
</dbReference>
<reference evidence="1 2" key="1">
    <citation type="submission" date="2016-05" db="EMBL/GenBank/DDBJ databases">
        <title>Comparative genomics of biotechnologically important yeasts.</title>
        <authorList>
            <consortium name="DOE Joint Genome Institute"/>
            <person name="Riley R."/>
            <person name="Haridas S."/>
            <person name="Wolfe K.H."/>
            <person name="Lopes M.R."/>
            <person name="Hittinger C.T."/>
            <person name="Goker M."/>
            <person name="Salamov A."/>
            <person name="Wisecaver J."/>
            <person name="Long T.M."/>
            <person name="Aerts A.L."/>
            <person name="Barry K."/>
            <person name="Choi C."/>
            <person name="Clum A."/>
            <person name="Coughlan A.Y."/>
            <person name="Deshpande S."/>
            <person name="Douglass A.P."/>
            <person name="Hanson S.J."/>
            <person name="Klenk H.-P."/>
            <person name="LaButti K."/>
            <person name="Lapidus A."/>
            <person name="Lindquist E."/>
            <person name="Lipzen A."/>
            <person name="Meier-kolthoff J.P."/>
            <person name="Ohm R.A."/>
            <person name="Otillar R.P."/>
            <person name="Pangilinan J."/>
            <person name="Peng Y."/>
            <person name="Rokas A."/>
            <person name="Rosa C.A."/>
            <person name="Scheuner C."/>
            <person name="Sibirny A.A."/>
            <person name="Slot J.C."/>
            <person name="Stielow J.B."/>
            <person name="Sun H."/>
            <person name="Kurtzman C.P."/>
            <person name="Blackwell M."/>
            <person name="Grigoriev I.V."/>
            <person name="Jeffries T.W."/>
        </authorList>
    </citation>
    <scope>NUCLEOTIDE SEQUENCE [LARGE SCALE GENOMIC DNA]</scope>
    <source>
        <strain evidence="1 2">NRRL YB-4993</strain>
    </source>
</reference>
<dbReference type="EMBL" id="LXTC01000003">
    <property type="protein sequence ID" value="OBA21588.1"/>
    <property type="molecule type" value="Genomic_DNA"/>
</dbReference>
<sequence>MPQPKRFLLWTCLIWRHEQTPKSAPSPNSYVSCGPAFLVFHSGSRCAGASGYVPPAGNRASKPGSKICEKRLQMAPVSSVWPSLYHLLFPMYDSLFLK</sequence>
<name>A0A1A0HCF2_9ASCO</name>
<organism evidence="1 2">
    <name type="scientific">Metschnikowia bicuspidata var. bicuspidata NRRL YB-4993</name>
    <dbReference type="NCBI Taxonomy" id="869754"/>
    <lineage>
        <taxon>Eukaryota</taxon>
        <taxon>Fungi</taxon>
        <taxon>Dikarya</taxon>
        <taxon>Ascomycota</taxon>
        <taxon>Saccharomycotina</taxon>
        <taxon>Pichiomycetes</taxon>
        <taxon>Metschnikowiaceae</taxon>
        <taxon>Metschnikowia</taxon>
    </lineage>
</organism>
<accession>A0A1A0HCF2</accession>
<gene>
    <name evidence="1" type="ORF">METBIDRAFT_188432</name>
</gene>
<dbReference type="GeneID" id="30027792"/>
<comment type="caution">
    <text evidence="1">The sequence shown here is derived from an EMBL/GenBank/DDBJ whole genome shotgun (WGS) entry which is preliminary data.</text>
</comment>
<protein>
    <submittedName>
        <fullName evidence="1">Uncharacterized protein</fullName>
    </submittedName>
</protein>